<evidence type="ECO:0000256" key="6">
    <source>
        <dbReference type="ARBA" id="ARBA00022741"/>
    </source>
</evidence>
<feature type="compositionally biased region" description="Polar residues" evidence="11">
    <location>
        <begin position="1"/>
        <end position="31"/>
    </location>
</feature>
<comment type="similarity">
    <text evidence="1">Belongs to the protein kinase superfamily. AGC Ser/Thr protein kinase family.</text>
</comment>
<dbReference type="FunFam" id="1.10.510.10:FF:000024">
    <property type="entry name" value="Probable serine/threonine-protein kinase cot-1"/>
    <property type="match status" value="1"/>
</dbReference>
<evidence type="ECO:0000256" key="5">
    <source>
        <dbReference type="ARBA" id="ARBA00022679"/>
    </source>
</evidence>
<dbReference type="InterPro" id="IPR008271">
    <property type="entry name" value="Ser/Thr_kinase_AS"/>
</dbReference>
<dbReference type="EMBL" id="HBFP01009584">
    <property type="protein sequence ID" value="CAD8822474.1"/>
    <property type="molecule type" value="Transcribed_RNA"/>
</dbReference>
<dbReference type="InterPro" id="IPR011009">
    <property type="entry name" value="Kinase-like_dom_sf"/>
</dbReference>
<keyword evidence="3" id="KW-0723">Serine/threonine-protein kinase</keyword>
<evidence type="ECO:0000313" key="14">
    <source>
        <dbReference type="EMBL" id="CAD8822475.1"/>
    </source>
</evidence>
<keyword evidence="4" id="KW-0597">Phosphoprotein</keyword>
<dbReference type="Gene3D" id="3.30.200.20">
    <property type="entry name" value="Phosphorylase Kinase, domain 1"/>
    <property type="match status" value="2"/>
</dbReference>
<evidence type="ECO:0000256" key="4">
    <source>
        <dbReference type="ARBA" id="ARBA00022553"/>
    </source>
</evidence>
<dbReference type="PROSITE" id="PS50011">
    <property type="entry name" value="PROTEIN_KINASE_DOM"/>
    <property type="match status" value="1"/>
</dbReference>
<dbReference type="PANTHER" id="PTHR45637">
    <property type="entry name" value="FLIPPASE KINASE 1-RELATED"/>
    <property type="match status" value="1"/>
</dbReference>
<dbReference type="PROSITE" id="PS00108">
    <property type="entry name" value="PROTEIN_KINASE_ST"/>
    <property type="match status" value="1"/>
</dbReference>
<comment type="catalytic activity">
    <reaction evidence="9">
        <text>L-threonyl-[protein] + ATP = O-phospho-L-threonyl-[protein] + ADP + H(+)</text>
        <dbReference type="Rhea" id="RHEA:46608"/>
        <dbReference type="Rhea" id="RHEA-COMP:11060"/>
        <dbReference type="Rhea" id="RHEA-COMP:11605"/>
        <dbReference type="ChEBI" id="CHEBI:15378"/>
        <dbReference type="ChEBI" id="CHEBI:30013"/>
        <dbReference type="ChEBI" id="CHEBI:30616"/>
        <dbReference type="ChEBI" id="CHEBI:61977"/>
        <dbReference type="ChEBI" id="CHEBI:456216"/>
        <dbReference type="EC" id="2.7.11.1"/>
    </reaction>
</comment>
<evidence type="ECO:0000256" key="10">
    <source>
        <dbReference type="ARBA" id="ARBA00048679"/>
    </source>
</evidence>
<gene>
    <name evidence="13" type="ORF">TOLI1172_LOCUS6870</name>
    <name evidence="14" type="ORF">TOLI1172_LOCUS6871</name>
    <name evidence="15" type="ORF">TOLI1172_LOCUS6872</name>
</gene>
<keyword evidence="8" id="KW-0067">ATP-binding</keyword>
<dbReference type="EMBL" id="HBFP01009586">
    <property type="protein sequence ID" value="CAD8822476.1"/>
    <property type="molecule type" value="Transcribed_RNA"/>
</dbReference>
<keyword evidence="5" id="KW-0808">Transferase</keyword>
<reference evidence="14" key="1">
    <citation type="submission" date="2021-01" db="EMBL/GenBank/DDBJ databases">
        <authorList>
            <person name="Corre E."/>
            <person name="Pelletier E."/>
            <person name="Niang G."/>
            <person name="Scheremetjew M."/>
            <person name="Finn R."/>
            <person name="Kale V."/>
            <person name="Holt S."/>
            <person name="Cochrane G."/>
            <person name="Meng A."/>
            <person name="Brown T."/>
            <person name="Cohen L."/>
        </authorList>
    </citation>
    <scope>NUCLEOTIDE SEQUENCE</scope>
    <source>
        <strain evidence="14">CCMP3278</strain>
    </source>
</reference>
<dbReference type="AlphaFoldDB" id="A0A6T6MRT9"/>
<protein>
    <recommendedName>
        <fullName evidence="2">non-specific serine/threonine protein kinase</fullName>
        <ecNumber evidence="2">2.7.11.1</ecNumber>
    </recommendedName>
</protein>
<evidence type="ECO:0000256" key="11">
    <source>
        <dbReference type="SAM" id="MobiDB-lite"/>
    </source>
</evidence>
<evidence type="ECO:0000256" key="3">
    <source>
        <dbReference type="ARBA" id="ARBA00022527"/>
    </source>
</evidence>
<comment type="catalytic activity">
    <reaction evidence="10">
        <text>L-seryl-[protein] + ATP = O-phospho-L-seryl-[protein] + ADP + H(+)</text>
        <dbReference type="Rhea" id="RHEA:17989"/>
        <dbReference type="Rhea" id="RHEA-COMP:9863"/>
        <dbReference type="Rhea" id="RHEA-COMP:11604"/>
        <dbReference type="ChEBI" id="CHEBI:15378"/>
        <dbReference type="ChEBI" id="CHEBI:29999"/>
        <dbReference type="ChEBI" id="CHEBI:30616"/>
        <dbReference type="ChEBI" id="CHEBI:83421"/>
        <dbReference type="ChEBI" id="CHEBI:456216"/>
        <dbReference type="EC" id="2.7.11.1"/>
    </reaction>
</comment>
<dbReference type="EC" id="2.7.11.1" evidence="2"/>
<keyword evidence="6" id="KW-0547">Nucleotide-binding</keyword>
<feature type="domain" description="Protein kinase" evidence="12">
    <location>
        <begin position="84"/>
        <end position="384"/>
    </location>
</feature>
<evidence type="ECO:0000313" key="13">
    <source>
        <dbReference type="EMBL" id="CAD8822474.1"/>
    </source>
</evidence>
<dbReference type="GO" id="GO:0005524">
    <property type="term" value="F:ATP binding"/>
    <property type="evidence" value="ECO:0007669"/>
    <property type="project" value="UniProtKB-KW"/>
</dbReference>
<evidence type="ECO:0000256" key="1">
    <source>
        <dbReference type="ARBA" id="ARBA00009903"/>
    </source>
</evidence>
<organism evidence="14">
    <name type="scientific">Timspurckia oligopyrenoides</name>
    <dbReference type="NCBI Taxonomy" id="708627"/>
    <lineage>
        <taxon>Eukaryota</taxon>
        <taxon>Rhodophyta</taxon>
        <taxon>Bangiophyceae</taxon>
        <taxon>Porphyridiales</taxon>
        <taxon>Porphyridiaceae</taxon>
        <taxon>Timspurckia</taxon>
    </lineage>
</organism>
<dbReference type="Gene3D" id="1.10.510.10">
    <property type="entry name" value="Transferase(Phosphotransferase) domain 1"/>
    <property type="match status" value="2"/>
</dbReference>
<evidence type="ECO:0000256" key="9">
    <source>
        <dbReference type="ARBA" id="ARBA00047899"/>
    </source>
</evidence>
<accession>A0A6T6MRT9</accession>
<sequence length="455" mass="50855">MFMRSRPSTKQRTSSVFSDRVGQTSLSSNPRSSRDEVASEPGMYNRYSESGSVKSTSSRGSLQVASVGYTDEFPVTTEVGAHLFKKLKKVGRGGVGTVYLAQLRDADPIRLYAIKEIDKQDMLDRNKVKRVMTEREIFATSNHPFIISMYASFQTKDKLFFVMEYAAGGEFFKYLQRRANKRLSEEGSRIYAAEVLLALEYLHQMGFVYRDLKPENVMMRQNGHIALTDFDLSKLAIAMKPRVVEKSQPLTARAKAIAKKTPRGLESLEIVSACPVLAGESNSFVGTEEYIAPEIVKGDSQTVAVDFWSFGILIYEMICGTTPFKGKEQKDTFDKIVKGDLKFPDNVLISKDAKSIIRGLLTKDPAKRLGTHLGSVGIKNHNWFKGLNFALIRNMDAPIRPDVPDPYDLSQYKPLKNDSFSPISDSGDQSGTSSPQRNSEFAAFDTVVDGIRTKY</sequence>
<evidence type="ECO:0000256" key="2">
    <source>
        <dbReference type="ARBA" id="ARBA00012513"/>
    </source>
</evidence>
<name>A0A6T6MRT9_9RHOD</name>
<dbReference type="GO" id="GO:0007010">
    <property type="term" value="P:cytoskeleton organization"/>
    <property type="evidence" value="ECO:0007669"/>
    <property type="project" value="UniProtKB-ARBA"/>
</dbReference>
<feature type="compositionally biased region" description="Polar residues" evidence="11">
    <location>
        <begin position="418"/>
        <end position="439"/>
    </location>
</feature>
<evidence type="ECO:0000259" key="12">
    <source>
        <dbReference type="PROSITE" id="PS50011"/>
    </source>
</evidence>
<feature type="region of interest" description="Disordered" evidence="11">
    <location>
        <begin position="1"/>
        <end position="56"/>
    </location>
</feature>
<keyword evidence="7" id="KW-0418">Kinase</keyword>
<dbReference type="SMART" id="SM00220">
    <property type="entry name" value="S_TKc"/>
    <property type="match status" value="1"/>
</dbReference>
<dbReference type="InterPro" id="IPR000719">
    <property type="entry name" value="Prot_kinase_dom"/>
</dbReference>
<evidence type="ECO:0000256" key="7">
    <source>
        <dbReference type="ARBA" id="ARBA00022777"/>
    </source>
</evidence>
<feature type="region of interest" description="Disordered" evidence="11">
    <location>
        <begin position="415"/>
        <end position="441"/>
    </location>
</feature>
<dbReference type="SUPFAM" id="SSF56112">
    <property type="entry name" value="Protein kinase-like (PK-like)"/>
    <property type="match status" value="1"/>
</dbReference>
<dbReference type="Pfam" id="PF00069">
    <property type="entry name" value="Pkinase"/>
    <property type="match status" value="2"/>
</dbReference>
<evidence type="ECO:0000256" key="8">
    <source>
        <dbReference type="ARBA" id="ARBA00022840"/>
    </source>
</evidence>
<dbReference type="GO" id="GO:0004674">
    <property type="term" value="F:protein serine/threonine kinase activity"/>
    <property type="evidence" value="ECO:0007669"/>
    <property type="project" value="UniProtKB-KW"/>
</dbReference>
<evidence type="ECO:0000313" key="15">
    <source>
        <dbReference type="EMBL" id="CAD8822476.1"/>
    </source>
</evidence>
<dbReference type="EMBL" id="HBFP01009585">
    <property type="protein sequence ID" value="CAD8822475.1"/>
    <property type="molecule type" value="Transcribed_RNA"/>
</dbReference>
<dbReference type="CDD" id="cd05574">
    <property type="entry name" value="STKc_phototropin_like"/>
    <property type="match status" value="1"/>
</dbReference>
<proteinExistence type="inferred from homology"/>